<protein>
    <submittedName>
        <fullName evidence="2">Uncharacterized protein</fullName>
    </submittedName>
</protein>
<feature type="transmembrane region" description="Helical" evidence="1">
    <location>
        <begin position="87"/>
        <end position="111"/>
    </location>
</feature>
<feature type="transmembrane region" description="Helical" evidence="1">
    <location>
        <begin position="196"/>
        <end position="220"/>
    </location>
</feature>
<evidence type="ECO:0000313" key="3">
    <source>
        <dbReference type="Proteomes" id="UP000616885"/>
    </source>
</evidence>
<feature type="transmembrane region" description="Helical" evidence="1">
    <location>
        <begin position="150"/>
        <end position="176"/>
    </location>
</feature>
<comment type="caution">
    <text evidence="2">The sequence shown here is derived from an EMBL/GenBank/DDBJ whole genome shotgun (WGS) entry which is preliminary data.</text>
</comment>
<proteinExistence type="predicted"/>
<name>A0A8H7K457_BIOOC</name>
<keyword evidence="1" id="KW-0472">Membrane</keyword>
<dbReference type="AlphaFoldDB" id="A0A8H7K457"/>
<keyword evidence="1" id="KW-0812">Transmembrane</keyword>
<feature type="transmembrane region" description="Helical" evidence="1">
    <location>
        <begin position="61"/>
        <end position="81"/>
    </location>
</feature>
<organism evidence="2 3">
    <name type="scientific">Bionectria ochroleuca</name>
    <name type="common">Gliocladium roseum</name>
    <dbReference type="NCBI Taxonomy" id="29856"/>
    <lineage>
        <taxon>Eukaryota</taxon>
        <taxon>Fungi</taxon>
        <taxon>Dikarya</taxon>
        <taxon>Ascomycota</taxon>
        <taxon>Pezizomycotina</taxon>
        <taxon>Sordariomycetes</taxon>
        <taxon>Hypocreomycetidae</taxon>
        <taxon>Hypocreales</taxon>
        <taxon>Bionectriaceae</taxon>
        <taxon>Clonostachys</taxon>
    </lineage>
</organism>
<accession>A0A8H7K457</accession>
<gene>
    <name evidence="2" type="ORF">IM811_006907</name>
</gene>
<evidence type="ECO:0000256" key="1">
    <source>
        <dbReference type="SAM" id="Phobius"/>
    </source>
</evidence>
<dbReference type="EMBL" id="JADCTT010000019">
    <property type="protein sequence ID" value="KAF9742725.1"/>
    <property type="molecule type" value="Genomic_DNA"/>
</dbReference>
<keyword evidence="1" id="KW-1133">Transmembrane helix</keyword>
<reference evidence="2" key="1">
    <citation type="submission" date="2020-10" db="EMBL/GenBank/DDBJ databases">
        <title>High-Quality Genome Resource of Clonostachys rosea strain S41 by Oxford Nanopore Long-Read Sequencing.</title>
        <authorList>
            <person name="Wang H."/>
        </authorList>
    </citation>
    <scope>NUCLEOTIDE SEQUENCE</scope>
    <source>
        <strain evidence="2">S41</strain>
    </source>
</reference>
<dbReference type="Proteomes" id="UP000616885">
    <property type="component" value="Unassembled WGS sequence"/>
</dbReference>
<evidence type="ECO:0000313" key="2">
    <source>
        <dbReference type="EMBL" id="KAF9742725.1"/>
    </source>
</evidence>
<sequence>MLDTLRRAPGVLFRVLMPIHWISWEVSVVPFKAIGNADSEQKRNSLIEAWVKTMSHQLSNVMVTGTILSGVIVGSFTWTIFDQMIPTAMTIIRILWYSSLILSMTAVGVALHQSVFLARMVNVPDFHSVMVDILCFEAQMGQMKPRREQAFIWLLAIGLLEWSLGLWFGGFVVFLWKLTKIGQQDQTFSDRMVAGFVGLAVFMSVFIYFFSIIGLWRGALKSRHTMKIK</sequence>